<dbReference type="Pfam" id="PF06353">
    <property type="entry name" value="DUF1062"/>
    <property type="match status" value="1"/>
</dbReference>
<gene>
    <name evidence="1" type="ORF">LIZ65_09560</name>
</gene>
<name>A0ABS8DGJ8_9FIRM</name>
<organism evidence="1 2">
    <name type="scientific">Bariatricus massiliensis</name>
    <dbReference type="NCBI Taxonomy" id="1745713"/>
    <lineage>
        <taxon>Bacteria</taxon>
        <taxon>Bacillati</taxon>
        <taxon>Bacillota</taxon>
        <taxon>Clostridia</taxon>
        <taxon>Lachnospirales</taxon>
        <taxon>Lachnospiraceae</taxon>
        <taxon>Bariatricus</taxon>
    </lineage>
</organism>
<sequence length="192" mass="22273">MLISKKEDFVIWTIQYSGPPAVLRHCKKCGRKREYICSGEFRVNAQQKTLDIWLIYKCAHCNTTWNSRIFSRISPQRLGAALLERFHANDEALVMQYAMDIALLQKNGAEIKLPDYQVIGEDVSLERTVSIKIQSQYFLPIKISSILRTKLNISQREFNMLLLNDRIHINTGQDLRKGKLTSTDTIFFLKFS</sequence>
<evidence type="ECO:0000313" key="1">
    <source>
        <dbReference type="EMBL" id="MCB7387536.1"/>
    </source>
</evidence>
<accession>A0ABS8DGJ8</accession>
<dbReference type="RefSeq" id="WP_066737419.1">
    <property type="nucleotide sequence ID" value="NZ_JAJCIQ010000006.1"/>
</dbReference>
<evidence type="ECO:0000313" key="2">
    <source>
        <dbReference type="Proteomes" id="UP001299546"/>
    </source>
</evidence>
<dbReference type="InterPro" id="IPR009412">
    <property type="entry name" value="DUF1062"/>
</dbReference>
<keyword evidence="2" id="KW-1185">Reference proteome</keyword>
<dbReference type="EMBL" id="JAJCIS010000005">
    <property type="protein sequence ID" value="MCB7387536.1"/>
    <property type="molecule type" value="Genomic_DNA"/>
</dbReference>
<dbReference type="Proteomes" id="UP001299546">
    <property type="component" value="Unassembled WGS sequence"/>
</dbReference>
<protein>
    <submittedName>
        <fullName evidence="1">DUF1062 domain-containing protein</fullName>
    </submittedName>
</protein>
<proteinExistence type="predicted"/>
<reference evidence="1 2" key="1">
    <citation type="submission" date="2021-10" db="EMBL/GenBank/DDBJ databases">
        <title>Collection of gut derived symbiotic bacterial strains cultured from healthy donors.</title>
        <authorList>
            <person name="Lin H."/>
            <person name="Littmann E."/>
            <person name="Kohout C."/>
            <person name="Pamer E.G."/>
        </authorList>
    </citation>
    <scope>NUCLEOTIDE SEQUENCE [LARGE SCALE GENOMIC DNA]</scope>
    <source>
        <strain evidence="1 2">DFI.1.165</strain>
    </source>
</reference>
<comment type="caution">
    <text evidence="1">The sequence shown here is derived from an EMBL/GenBank/DDBJ whole genome shotgun (WGS) entry which is preliminary data.</text>
</comment>